<evidence type="ECO:0000313" key="2">
    <source>
        <dbReference type="Proteomes" id="UP000824120"/>
    </source>
</evidence>
<organism evidence="1 2">
    <name type="scientific">Solanum commersonii</name>
    <name type="common">Commerson's wild potato</name>
    <name type="synonym">Commerson's nightshade</name>
    <dbReference type="NCBI Taxonomy" id="4109"/>
    <lineage>
        <taxon>Eukaryota</taxon>
        <taxon>Viridiplantae</taxon>
        <taxon>Streptophyta</taxon>
        <taxon>Embryophyta</taxon>
        <taxon>Tracheophyta</taxon>
        <taxon>Spermatophyta</taxon>
        <taxon>Magnoliopsida</taxon>
        <taxon>eudicotyledons</taxon>
        <taxon>Gunneridae</taxon>
        <taxon>Pentapetalae</taxon>
        <taxon>asterids</taxon>
        <taxon>lamiids</taxon>
        <taxon>Solanales</taxon>
        <taxon>Solanaceae</taxon>
        <taxon>Solanoideae</taxon>
        <taxon>Solaneae</taxon>
        <taxon>Solanum</taxon>
    </lineage>
</organism>
<sequence>MTKSNQLYNILCKKRVIGLATILNELATNYLNQNTIWSYYAGANNDIFKLREKQGGYGGNKTVGIKPTKTRTKTDDKSYKAKLYLNRANGKCIDNVDIEENCSEQGSDISETYTEILGQIKETDITNSIEVNTEEVENKASTSTSAEVKNPRTMSPNYYTVSYQESDRYDTLWNKRLNKKWTPSTTTRNTNFLDLDCIADINKAIQLWVGYISKQLVDNKIGITEVPGYIERTFIGTVKLWLQNLGEESTKILRNSKKMDGENATTPIDILNKYELAIRNEFSHNNVSRRTT</sequence>
<reference evidence="1 2" key="1">
    <citation type="submission" date="2020-09" db="EMBL/GenBank/DDBJ databases">
        <title>De no assembly of potato wild relative species, Solanum commersonii.</title>
        <authorList>
            <person name="Cho K."/>
        </authorList>
    </citation>
    <scope>NUCLEOTIDE SEQUENCE [LARGE SCALE GENOMIC DNA]</scope>
    <source>
        <strain evidence="1">LZ3.2</strain>
        <tissue evidence="1">Leaf</tissue>
    </source>
</reference>
<protein>
    <submittedName>
        <fullName evidence="1">Uncharacterized protein</fullName>
    </submittedName>
</protein>
<comment type="caution">
    <text evidence="1">The sequence shown here is derived from an EMBL/GenBank/DDBJ whole genome shotgun (WGS) entry which is preliminary data.</text>
</comment>
<name>A0A9J5ZE80_SOLCO</name>
<proteinExistence type="predicted"/>
<dbReference type="EMBL" id="JACXVP010000004">
    <property type="protein sequence ID" value="KAG5610144.1"/>
    <property type="molecule type" value="Genomic_DNA"/>
</dbReference>
<dbReference type="Proteomes" id="UP000824120">
    <property type="component" value="Chromosome 4"/>
</dbReference>
<dbReference type="AlphaFoldDB" id="A0A9J5ZE80"/>
<accession>A0A9J5ZE80</accession>
<evidence type="ECO:0000313" key="1">
    <source>
        <dbReference type="EMBL" id="KAG5610144.1"/>
    </source>
</evidence>
<keyword evidence="2" id="KW-1185">Reference proteome</keyword>
<gene>
    <name evidence="1" type="ORF">H5410_021425</name>
</gene>